<feature type="transmembrane region" description="Helical" evidence="1">
    <location>
        <begin position="237"/>
        <end position="256"/>
    </location>
</feature>
<keyword evidence="1" id="KW-1133">Transmembrane helix</keyword>
<feature type="transmembrane region" description="Helical" evidence="1">
    <location>
        <begin position="873"/>
        <end position="894"/>
    </location>
</feature>
<feature type="transmembrane region" description="Helical" evidence="1">
    <location>
        <begin position="1336"/>
        <end position="1357"/>
    </location>
</feature>
<organism evidence="3 4">
    <name type="scientific">Blepharisma stoltei</name>
    <dbReference type="NCBI Taxonomy" id="1481888"/>
    <lineage>
        <taxon>Eukaryota</taxon>
        <taxon>Sar</taxon>
        <taxon>Alveolata</taxon>
        <taxon>Ciliophora</taxon>
        <taxon>Postciliodesmatophora</taxon>
        <taxon>Heterotrichea</taxon>
        <taxon>Heterotrichida</taxon>
        <taxon>Blepharismidae</taxon>
        <taxon>Blepharisma</taxon>
    </lineage>
</organism>
<feature type="transmembrane region" description="Helical" evidence="1">
    <location>
        <begin position="142"/>
        <end position="169"/>
    </location>
</feature>
<dbReference type="InterPro" id="IPR057352">
    <property type="entry name" value="TPR_TmcB/C"/>
</dbReference>
<dbReference type="Pfam" id="PF25474">
    <property type="entry name" value="TPR_TmcB"/>
    <property type="match status" value="1"/>
</dbReference>
<protein>
    <recommendedName>
        <fullName evidence="2">TmcB/TmcC TPR repeats domain-containing protein</fullName>
    </recommendedName>
</protein>
<feature type="transmembrane region" description="Helical" evidence="1">
    <location>
        <begin position="54"/>
        <end position="74"/>
    </location>
</feature>
<evidence type="ECO:0000256" key="1">
    <source>
        <dbReference type="SAM" id="Phobius"/>
    </source>
</evidence>
<feature type="transmembrane region" description="Helical" evidence="1">
    <location>
        <begin position="106"/>
        <end position="130"/>
    </location>
</feature>
<name>A0AAU9JP18_9CILI</name>
<dbReference type="InterPro" id="IPR052994">
    <property type="entry name" value="Tiny_macrocysts_regulators"/>
</dbReference>
<dbReference type="PANTHER" id="PTHR31600">
    <property type="entry name" value="TINY MACROCYSTS PROTEIN B-RELATED"/>
    <property type="match status" value="1"/>
</dbReference>
<dbReference type="Proteomes" id="UP001162131">
    <property type="component" value="Unassembled WGS sequence"/>
</dbReference>
<feature type="transmembrane region" description="Helical" evidence="1">
    <location>
        <begin position="295"/>
        <end position="314"/>
    </location>
</feature>
<feature type="transmembrane region" description="Helical" evidence="1">
    <location>
        <begin position="1062"/>
        <end position="1085"/>
    </location>
</feature>
<feature type="transmembrane region" description="Helical" evidence="1">
    <location>
        <begin position="320"/>
        <end position="340"/>
    </location>
</feature>
<reference evidence="3" key="1">
    <citation type="submission" date="2021-09" db="EMBL/GenBank/DDBJ databases">
        <authorList>
            <consortium name="AG Swart"/>
            <person name="Singh M."/>
            <person name="Singh A."/>
            <person name="Seah K."/>
            <person name="Emmerich C."/>
        </authorList>
    </citation>
    <scope>NUCLEOTIDE SEQUENCE</scope>
    <source>
        <strain evidence="3">ATCC30299</strain>
    </source>
</reference>
<dbReference type="SUPFAM" id="SSF55785">
    <property type="entry name" value="PYP-like sensor domain (PAS domain)"/>
    <property type="match status" value="1"/>
</dbReference>
<keyword evidence="1" id="KW-0472">Membrane</keyword>
<gene>
    <name evidence="3" type="ORF">BSTOLATCC_MIC46642</name>
</gene>
<dbReference type="InterPro" id="IPR035965">
    <property type="entry name" value="PAS-like_dom_sf"/>
</dbReference>
<feature type="domain" description="TmcB/TmcC TPR repeats" evidence="2">
    <location>
        <begin position="451"/>
        <end position="551"/>
    </location>
</feature>
<sequence>MIADTKEYHLGDHHLLSQKKALGAFKTFKRYLFGCLIDIFEPEFNTSISFNQQLIREVTTAIIILIQSVSLFWYPDMPLRHWSSYSTFWNCLRFFNYDYLSARLNVYPFCILVEFILFIYSLITVALYCIFKHFNYEMPSSLLYVAKIIIVFLTSILLIPFLTTLLVVLKYSTGKYDYVHEYDDYDTNSYNFGALGSTFSFLILAAFLPISFLVEIIKADLRHSVAYKNLKARSNSVWDLLCRLCFVIQCSLFVFLDKNLHEYHLVISMTMGAYLLVLEFRYLHYFNPIENSIQACKMGCISICSVVFLFSYLTDSATTLTLLCIFLPPLSCFFITFYIHKKYWALKFNRDDPKNQYTLERSIRHILTDKNCKNKTEINELLSKHFNSTMKKNALYTIWEVNFCINIAKDERLGRVKLTKCHFLKPNIEAYVQKFRIFRKFEKNEISLPEIEYLDHLLSLDEAKKSDEEICSLLLDLWAEIVRKDPSINKLRNFITKIYDLSNEIKKLYGSISQEIKNSEVFDLYGLFLINILGEIEEGNTILKRKLNIKSESYMDFKKLENYDEKFGIMLISTDINTFGTIAYMNEKAAIILKVSPTEMIGHDFNQFIPKPYSLNHNDYMLNYYKSCTSTVLEESHASFLQNRNGYLFECNALIKLTAFKNKAYFIISFTQCTQMRQIILISEEGQIFSHSSQLMSLIGLEKTNYRNMNISDLIPGVSLSNLPLYEPFIIYHNNRKLALVHTVRNAKLTPVHLILILADYSEIEKWKNQKSDEQLAYFLKLPKIIKESPDNEYKDEMLMRTKTKKLAFNINSIEKTSYISSTYDVPNSEVADEEKSYSAAPVSSAYSQSISCDRSASKYIVNTGNAIKKFQWVLFVAIIAMIGTNIGILIYIIKEVRHANSLETFNRLGQIMFYIGSTANIVRSIDIEISQGIYNLTRDSEYYSKNIAVLSSLQQSVLDDKSQWSYCPSSKIVEENLIPIWEFDMGEPYLKKHNLYDTIALFIKHGQSLLKYSKTKEESYIYESKWLIINSISYSFDLVNSALSGLVECEKNRIYDSSLSIALLQWTGVTIICLCLAVLVYFIIELKIAYENFWKFIKKSVNLSYFALRQVAFDRLISIHGADLNQENETPLKYSKSSSDHIKTTLTWKFSWRLSFFGILSFSFYLLIMFYLYEDCRTYMINRPKLLQNFNLRRTLLARIGYFTRDINLPTNKNLYQQSYSLSDPSIEFEKSILWYREEYSSLRSKELHDLLSISVRQRIFEETVASFDFMKYGTGAASYSVIFDAFYFGVNEYRSPTEKDYFITSFTTLQDSMSKSFDMIDSSSKEAISLQLSIIIDITIAFSVGLILIYLLYYLPFVKAQTIYLEKARILPKMIPEVGNEKLSEIQSLASLISVNDRN</sequence>
<keyword evidence="1" id="KW-0812">Transmembrane</keyword>
<accession>A0AAU9JP18</accession>
<comment type="caution">
    <text evidence="3">The sequence shown here is derived from an EMBL/GenBank/DDBJ whole genome shotgun (WGS) entry which is preliminary data.</text>
</comment>
<evidence type="ECO:0000313" key="3">
    <source>
        <dbReference type="EMBL" id="CAG9328649.1"/>
    </source>
</evidence>
<evidence type="ECO:0000259" key="2">
    <source>
        <dbReference type="Pfam" id="PF25474"/>
    </source>
</evidence>
<feature type="transmembrane region" description="Helical" evidence="1">
    <location>
        <begin position="1155"/>
        <end position="1174"/>
    </location>
</feature>
<feature type="transmembrane region" description="Helical" evidence="1">
    <location>
        <begin position="189"/>
        <end position="216"/>
    </location>
</feature>
<dbReference type="Gene3D" id="3.30.450.20">
    <property type="entry name" value="PAS domain"/>
    <property type="match status" value="1"/>
</dbReference>
<dbReference type="EMBL" id="CAJZBQ010000046">
    <property type="protein sequence ID" value="CAG9328649.1"/>
    <property type="molecule type" value="Genomic_DNA"/>
</dbReference>
<keyword evidence="4" id="KW-1185">Reference proteome</keyword>
<dbReference type="PANTHER" id="PTHR31600:SF2">
    <property type="entry name" value="GAMETE ENRICHED GENE 10 PROTEIN-RELATED"/>
    <property type="match status" value="1"/>
</dbReference>
<proteinExistence type="predicted"/>
<evidence type="ECO:0000313" key="4">
    <source>
        <dbReference type="Proteomes" id="UP001162131"/>
    </source>
</evidence>